<keyword evidence="4" id="KW-1185">Reference proteome</keyword>
<dbReference type="InterPro" id="IPR000914">
    <property type="entry name" value="SBP_5_dom"/>
</dbReference>
<proteinExistence type="predicted"/>
<evidence type="ECO:0000259" key="2">
    <source>
        <dbReference type="Pfam" id="PF00496"/>
    </source>
</evidence>
<name>A0ABP7F113_9ACTN</name>
<evidence type="ECO:0000313" key="4">
    <source>
        <dbReference type="Proteomes" id="UP001500908"/>
    </source>
</evidence>
<feature type="chain" id="PRO_5045313944" evidence="1">
    <location>
        <begin position="23"/>
        <end position="575"/>
    </location>
</feature>
<dbReference type="PIRSF" id="PIRSF002741">
    <property type="entry name" value="MppA"/>
    <property type="match status" value="1"/>
</dbReference>
<dbReference type="PANTHER" id="PTHR30290:SF65">
    <property type="entry name" value="MONOACYL PHOSPHATIDYLINOSITOL TETRAMANNOSIDE-BINDING PROTEIN LPQW-RELATED"/>
    <property type="match status" value="1"/>
</dbReference>
<dbReference type="PROSITE" id="PS51257">
    <property type="entry name" value="PROKAR_LIPOPROTEIN"/>
    <property type="match status" value="1"/>
</dbReference>
<dbReference type="SUPFAM" id="SSF53850">
    <property type="entry name" value="Periplasmic binding protein-like II"/>
    <property type="match status" value="1"/>
</dbReference>
<dbReference type="Proteomes" id="UP001500908">
    <property type="component" value="Unassembled WGS sequence"/>
</dbReference>
<feature type="domain" description="Solute-binding protein family 5" evidence="2">
    <location>
        <begin position="112"/>
        <end position="476"/>
    </location>
</feature>
<dbReference type="InterPro" id="IPR030678">
    <property type="entry name" value="Peptide/Ni-bd"/>
</dbReference>
<dbReference type="Gene3D" id="3.10.105.10">
    <property type="entry name" value="Dipeptide-binding Protein, Domain 3"/>
    <property type="match status" value="1"/>
</dbReference>
<dbReference type="EMBL" id="BAABDD010000001">
    <property type="protein sequence ID" value="GAA3725859.1"/>
    <property type="molecule type" value="Genomic_DNA"/>
</dbReference>
<dbReference type="InterPro" id="IPR039424">
    <property type="entry name" value="SBP_5"/>
</dbReference>
<dbReference type="RefSeq" id="WP_344966482.1">
    <property type="nucleotide sequence ID" value="NZ_BAABDD010000001.1"/>
</dbReference>
<dbReference type="Pfam" id="PF00496">
    <property type="entry name" value="SBP_bac_5"/>
    <property type="match status" value="1"/>
</dbReference>
<sequence length="575" mass="63322">MSTARAASLVTPTLTLALLLTACSLTGGHPAGHPAGDPPDLADIPAIDINANDRSHTRQGGTLNWAIAHWGGQFQAHHTQGNLAGQAHILGALLPRAHTFDAQGTPAPNTAYVERTTLSHDGTRLTYHLNPAATWSTGQPITWNDYRATAELLSTPTPGDFATGGARQGYDRIDRILPGHDDYEFTLVFSEPYSEWPRLFEFVYPARYMSDADAFNHGYRDRIPVTAGPFKVDHIDPAAKTLTLVRDNTWWGTPAKLDRIVFHTMDRAAMPGAFLNGEIDTFYLGHNASAYERVHGHEGTHVTRAIDNGYRMIQLNAASPALADIDVRRAITYGIDRSVLADISLRPIDWPGDPTVNRLIRSSQPHFHDNSGDYGHQDLDKARRLLRRAGWRATKGTDYRHNVHGDELSLRYLIPAGPAITEHEATAVQHMLAEIGVKIEIETVPLDAYLNDHLQRGDFALTSLSLTGTTPYAGSYHTVYGGPFGHDDSGAPHWADNHAHLSSAQINDTFRRMAAETTPKLYYDLANTIDRALWDQATSIPFLQRPGTWAVRDDLANFGAFGLASIDYADIAYLH</sequence>
<evidence type="ECO:0000313" key="3">
    <source>
        <dbReference type="EMBL" id="GAA3725859.1"/>
    </source>
</evidence>
<feature type="signal peptide" evidence="1">
    <location>
        <begin position="1"/>
        <end position="22"/>
    </location>
</feature>
<gene>
    <name evidence="3" type="ORF">GCM10022402_03230</name>
</gene>
<protein>
    <submittedName>
        <fullName evidence="3">ABC transporter family substrate-binding protein</fullName>
    </submittedName>
</protein>
<comment type="caution">
    <text evidence="3">The sequence shown here is derived from an EMBL/GenBank/DDBJ whole genome shotgun (WGS) entry which is preliminary data.</text>
</comment>
<accession>A0ABP7F113</accession>
<keyword evidence="1" id="KW-0732">Signal</keyword>
<evidence type="ECO:0000256" key="1">
    <source>
        <dbReference type="SAM" id="SignalP"/>
    </source>
</evidence>
<dbReference type="CDD" id="cd08501">
    <property type="entry name" value="PBP2_Lpqw"/>
    <property type="match status" value="1"/>
</dbReference>
<dbReference type="Gene3D" id="3.40.190.10">
    <property type="entry name" value="Periplasmic binding protein-like II"/>
    <property type="match status" value="1"/>
</dbReference>
<organism evidence="3 4">
    <name type="scientific">Salinactinospora qingdaonensis</name>
    <dbReference type="NCBI Taxonomy" id="702744"/>
    <lineage>
        <taxon>Bacteria</taxon>
        <taxon>Bacillati</taxon>
        <taxon>Actinomycetota</taxon>
        <taxon>Actinomycetes</taxon>
        <taxon>Streptosporangiales</taxon>
        <taxon>Nocardiopsidaceae</taxon>
        <taxon>Salinactinospora</taxon>
    </lineage>
</organism>
<dbReference type="PANTHER" id="PTHR30290">
    <property type="entry name" value="PERIPLASMIC BINDING COMPONENT OF ABC TRANSPORTER"/>
    <property type="match status" value="1"/>
</dbReference>
<reference evidence="4" key="1">
    <citation type="journal article" date="2019" name="Int. J. Syst. Evol. Microbiol.">
        <title>The Global Catalogue of Microorganisms (GCM) 10K type strain sequencing project: providing services to taxonomists for standard genome sequencing and annotation.</title>
        <authorList>
            <consortium name="The Broad Institute Genomics Platform"/>
            <consortium name="The Broad Institute Genome Sequencing Center for Infectious Disease"/>
            <person name="Wu L."/>
            <person name="Ma J."/>
        </authorList>
    </citation>
    <scope>NUCLEOTIDE SEQUENCE [LARGE SCALE GENOMIC DNA]</scope>
    <source>
        <strain evidence="4">JCM 17137</strain>
    </source>
</reference>